<dbReference type="RefSeq" id="WP_185271494.1">
    <property type="nucleotide sequence ID" value="NZ_CP055156.1"/>
</dbReference>
<organism evidence="1 2">
    <name type="scientific">Adhaeribacter swui</name>
    <dbReference type="NCBI Taxonomy" id="2086471"/>
    <lineage>
        <taxon>Bacteria</taxon>
        <taxon>Pseudomonadati</taxon>
        <taxon>Bacteroidota</taxon>
        <taxon>Cytophagia</taxon>
        <taxon>Cytophagales</taxon>
        <taxon>Hymenobacteraceae</taxon>
        <taxon>Adhaeribacter</taxon>
    </lineage>
</organism>
<gene>
    <name evidence="1" type="ORF">HUW51_20600</name>
</gene>
<evidence type="ECO:0000313" key="2">
    <source>
        <dbReference type="Proteomes" id="UP000515237"/>
    </source>
</evidence>
<dbReference type="GO" id="GO:0016841">
    <property type="term" value="F:ammonia-lyase activity"/>
    <property type="evidence" value="ECO:0007669"/>
    <property type="project" value="UniProtKB-ARBA"/>
</dbReference>
<dbReference type="SUPFAM" id="SSF48557">
    <property type="entry name" value="L-aspartase-like"/>
    <property type="match status" value="1"/>
</dbReference>
<name>A0A7G7GCW8_9BACT</name>
<dbReference type="Pfam" id="PF00221">
    <property type="entry name" value="Lyase_aromatic"/>
    <property type="match status" value="1"/>
</dbReference>
<evidence type="ECO:0008006" key="3">
    <source>
        <dbReference type="Google" id="ProtNLM"/>
    </source>
</evidence>
<sequence>MSSEDVVWLQLDKPLTVEAIQQILGQLTTLRYQPNESHFGNLENAASKKEFISFAEITDYALGFGTEVPAEITRVMLLLLADFTAKHPVSNGAAIINRILEFYQFDVFPQVFTRGLFASPTAHALLPIFSQSKVYYQGYLLNAADVHDIFSWQPVIWPADFPASVQHISYLDLAVLVYTFIQFKQIRQYTQTLFAGNDYFLSAEEFFEEQTNNLATQIQAAIALPEEHTTYVSGLGMQLNKLLAKFGEHISDYFAEQGSSSPDYLIIKENFKINLNLLPGLLKPLTQKNLVLIEENSQPTLNSSFVFGSAPLMQTYAILKNLEQTVALATLLQLKPSQKKPESENFKNSSLANTYLNQVISVLKEANFADIIRQTVTFMYATCKTYNLVA</sequence>
<dbReference type="EMBL" id="CP055156">
    <property type="protein sequence ID" value="QNF35002.1"/>
    <property type="molecule type" value="Genomic_DNA"/>
</dbReference>
<protein>
    <recommendedName>
        <fullName evidence="3">Aromatic amino acid lyase</fullName>
    </recommendedName>
</protein>
<proteinExistence type="predicted"/>
<dbReference type="KEGG" id="aswu:HUW51_20600"/>
<evidence type="ECO:0000313" key="1">
    <source>
        <dbReference type="EMBL" id="QNF35002.1"/>
    </source>
</evidence>
<dbReference type="Proteomes" id="UP000515237">
    <property type="component" value="Chromosome"/>
</dbReference>
<reference evidence="1 2" key="1">
    <citation type="journal article" date="2018" name="Int. J. Syst. Evol. Microbiol.">
        <title>Adhaeribacter swui sp. nov., isolated from wet mud.</title>
        <authorList>
            <person name="Kim D.U."/>
            <person name="Kim K.W."/>
            <person name="Kang M.S."/>
            <person name="Kim J.Y."/>
            <person name="Jang J.H."/>
            <person name="Kim M.K."/>
        </authorList>
    </citation>
    <scope>NUCLEOTIDE SEQUENCE [LARGE SCALE GENOMIC DNA]</scope>
    <source>
        <strain evidence="1 2">KCTC 52873</strain>
    </source>
</reference>
<dbReference type="InterPro" id="IPR008948">
    <property type="entry name" value="L-Aspartase-like"/>
</dbReference>
<keyword evidence="2" id="KW-1185">Reference proteome</keyword>
<dbReference type="InterPro" id="IPR001106">
    <property type="entry name" value="Aromatic_Lyase"/>
</dbReference>
<dbReference type="AlphaFoldDB" id="A0A7G7GCW8"/>
<accession>A0A7G7GCW8</accession>